<dbReference type="InterPro" id="IPR036390">
    <property type="entry name" value="WH_DNA-bd_sf"/>
</dbReference>
<comment type="caution">
    <text evidence="3">The sequence shown here is derived from an EMBL/GenBank/DDBJ whole genome shotgun (WGS) entry which is preliminary data.</text>
</comment>
<protein>
    <submittedName>
        <fullName evidence="3">Metalloregulator ArsR/SmtB family transcription factor</fullName>
    </submittedName>
</protein>
<dbReference type="InterPro" id="IPR013538">
    <property type="entry name" value="ASHA1/2-like_C"/>
</dbReference>
<dbReference type="EMBL" id="VJZA01000047">
    <property type="protein sequence ID" value="TVT19448.1"/>
    <property type="molecule type" value="Genomic_DNA"/>
</dbReference>
<gene>
    <name evidence="3" type="ORF">FNH06_24415</name>
</gene>
<dbReference type="RefSeq" id="WP_144642234.1">
    <property type="nucleotide sequence ID" value="NZ_BNAX01000001.1"/>
</dbReference>
<proteinExistence type="inferred from homology"/>
<dbReference type="Pfam" id="PF12840">
    <property type="entry name" value="HTH_20"/>
    <property type="match status" value="1"/>
</dbReference>
<dbReference type="InterPro" id="IPR011991">
    <property type="entry name" value="ArsR-like_HTH"/>
</dbReference>
<dbReference type="CDD" id="cd08893">
    <property type="entry name" value="SRPBCC_CalC_Aha1-like_GntR-HTH"/>
    <property type="match status" value="1"/>
</dbReference>
<dbReference type="Pfam" id="PF08327">
    <property type="entry name" value="AHSA1"/>
    <property type="match status" value="1"/>
</dbReference>
<sequence>MDAVFRALADPSRRRLLDSLNERNGQSLSELCAGLTMTRQAVTKHLAVLEGARLVAIVRRGREKLHHLNAEPINEIAERWISSYHREHAHALADLKRALEDDIVSRTEFFYVTYIRTTPEQLWRALTEPEFTLRYWGAELKSDWQPGSPILWREGDGDYRDLDQVVLTAEPPRVLSYTWHNYQPQHAELFGWSDEQLAVLQQEKRSKVTFEIEPAGEASKLTVRHDGFDTETEMLKALSGGWPVILSNLKTLLETGEVLPEAAPAPASAESLRRG</sequence>
<dbReference type="GO" id="GO:0003700">
    <property type="term" value="F:DNA-binding transcription factor activity"/>
    <property type="evidence" value="ECO:0007669"/>
    <property type="project" value="InterPro"/>
</dbReference>
<dbReference type="PANTHER" id="PTHR38600:SF1">
    <property type="entry name" value="TRANSCRIPTIONAL REGULATORY PROTEIN"/>
    <property type="match status" value="1"/>
</dbReference>
<dbReference type="InterPro" id="IPR023393">
    <property type="entry name" value="START-like_dom_sf"/>
</dbReference>
<keyword evidence="4" id="KW-1185">Reference proteome</keyword>
<comment type="similarity">
    <text evidence="1">Belongs to the AHA1 family.</text>
</comment>
<dbReference type="Gene3D" id="1.10.10.10">
    <property type="entry name" value="Winged helix-like DNA-binding domain superfamily/Winged helix DNA-binding domain"/>
    <property type="match status" value="1"/>
</dbReference>
<organism evidence="3 4">
    <name type="scientific">Amycolatopsis acidiphila</name>
    <dbReference type="NCBI Taxonomy" id="715473"/>
    <lineage>
        <taxon>Bacteria</taxon>
        <taxon>Bacillati</taxon>
        <taxon>Actinomycetota</taxon>
        <taxon>Actinomycetes</taxon>
        <taxon>Pseudonocardiales</taxon>
        <taxon>Pseudonocardiaceae</taxon>
        <taxon>Amycolatopsis</taxon>
    </lineage>
</organism>
<dbReference type="Gene3D" id="3.30.530.20">
    <property type="match status" value="1"/>
</dbReference>
<accession>A0A558A5E2</accession>
<feature type="domain" description="HTH arsR-type" evidence="2">
    <location>
        <begin position="1"/>
        <end position="88"/>
    </location>
</feature>
<dbReference type="SUPFAM" id="SSF46785">
    <property type="entry name" value="Winged helix' DNA-binding domain"/>
    <property type="match status" value="1"/>
</dbReference>
<dbReference type="OrthoDB" id="9815653at2"/>
<dbReference type="InterPro" id="IPR036388">
    <property type="entry name" value="WH-like_DNA-bd_sf"/>
</dbReference>
<reference evidence="3 4" key="1">
    <citation type="submission" date="2019-07" db="EMBL/GenBank/DDBJ databases">
        <title>New species of Amycolatopsis and Streptomyces.</title>
        <authorList>
            <person name="Duangmal K."/>
            <person name="Teo W.F.A."/>
            <person name="Lipun K."/>
        </authorList>
    </citation>
    <scope>NUCLEOTIDE SEQUENCE [LARGE SCALE GENOMIC DNA]</scope>
    <source>
        <strain evidence="3 4">JCM 30562</strain>
    </source>
</reference>
<dbReference type="Proteomes" id="UP000318578">
    <property type="component" value="Unassembled WGS sequence"/>
</dbReference>
<dbReference type="SUPFAM" id="SSF55961">
    <property type="entry name" value="Bet v1-like"/>
    <property type="match status" value="1"/>
</dbReference>
<evidence type="ECO:0000259" key="2">
    <source>
        <dbReference type="PROSITE" id="PS50987"/>
    </source>
</evidence>
<dbReference type="PANTHER" id="PTHR38600">
    <property type="entry name" value="TRANSCRIPTIONAL REGULATORY PROTEIN"/>
    <property type="match status" value="1"/>
</dbReference>
<dbReference type="SMART" id="SM00418">
    <property type="entry name" value="HTH_ARSR"/>
    <property type="match status" value="1"/>
</dbReference>
<dbReference type="AlphaFoldDB" id="A0A558A5E2"/>
<dbReference type="NCBIfam" id="NF033788">
    <property type="entry name" value="HTH_metalloreg"/>
    <property type="match status" value="1"/>
</dbReference>
<evidence type="ECO:0000313" key="4">
    <source>
        <dbReference type="Proteomes" id="UP000318578"/>
    </source>
</evidence>
<evidence type="ECO:0000313" key="3">
    <source>
        <dbReference type="EMBL" id="TVT19448.1"/>
    </source>
</evidence>
<name>A0A558A5E2_9PSEU</name>
<dbReference type="CDD" id="cd00090">
    <property type="entry name" value="HTH_ARSR"/>
    <property type="match status" value="1"/>
</dbReference>
<dbReference type="PROSITE" id="PS50987">
    <property type="entry name" value="HTH_ARSR_2"/>
    <property type="match status" value="1"/>
</dbReference>
<evidence type="ECO:0000256" key="1">
    <source>
        <dbReference type="ARBA" id="ARBA00006817"/>
    </source>
</evidence>
<dbReference type="InterPro" id="IPR001845">
    <property type="entry name" value="HTH_ArsR_DNA-bd_dom"/>
</dbReference>